<accession>A0AAV4VR05</accession>
<keyword evidence="2" id="KW-1185">Reference proteome</keyword>
<organism evidence="1 2">
    <name type="scientific">Caerostris extrusa</name>
    <name type="common">Bark spider</name>
    <name type="synonym">Caerostris bankana</name>
    <dbReference type="NCBI Taxonomy" id="172846"/>
    <lineage>
        <taxon>Eukaryota</taxon>
        <taxon>Metazoa</taxon>
        <taxon>Ecdysozoa</taxon>
        <taxon>Arthropoda</taxon>
        <taxon>Chelicerata</taxon>
        <taxon>Arachnida</taxon>
        <taxon>Araneae</taxon>
        <taxon>Araneomorphae</taxon>
        <taxon>Entelegynae</taxon>
        <taxon>Araneoidea</taxon>
        <taxon>Araneidae</taxon>
        <taxon>Caerostris</taxon>
    </lineage>
</organism>
<evidence type="ECO:0000313" key="1">
    <source>
        <dbReference type="EMBL" id="GIY72369.1"/>
    </source>
</evidence>
<dbReference type="EMBL" id="BPLR01014937">
    <property type="protein sequence ID" value="GIY72369.1"/>
    <property type="molecule type" value="Genomic_DNA"/>
</dbReference>
<comment type="caution">
    <text evidence="1">The sequence shown here is derived from an EMBL/GenBank/DDBJ whole genome shotgun (WGS) entry which is preliminary data.</text>
</comment>
<name>A0AAV4VR05_CAEEX</name>
<evidence type="ECO:0000313" key="2">
    <source>
        <dbReference type="Proteomes" id="UP001054945"/>
    </source>
</evidence>
<gene>
    <name evidence="1" type="ORF">CEXT_786051</name>
</gene>
<dbReference type="AlphaFoldDB" id="A0AAV4VR05"/>
<reference evidence="1 2" key="1">
    <citation type="submission" date="2021-06" db="EMBL/GenBank/DDBJ databases">
        <title>Caerostris extrusa draft genome.</title>
        <authorList>
            <person name="Kono N."/>
            <person name="Arakawa K."/>
        </authorList>
    </citation>
    <scope>NUCLEOTIDE SEQUENCE [LARGE SCALE GENOMIC DNA]</scope>
</reference>
<dbReference type="Proteomes" id="UP001054945">
    <property type="component" value="Unassembled WGS sequence"/>
</dbReference>
<sequence>MPRRNGFCFLARSLIYVTLERTGRLRIIPPPLGNRLLFRLLLLFCSSFSQIGNENANDQLIAKAFSHREMDDIYFLSDPIEILCSRGREIKLVCFLMLFYKTVIDGAVL</sequence>
<proteinExistence type="predicted"/>
<evidence type="ECO:0008006" key="3">
    <source>
        <dbReference type="Google" id="ProtNLM"/>
    </source>
</evidence>
<protein>
    <recommendedName>
        <fullName evidence="3">Secreted protein</fullName>
    </recommendedName>
</protein>